<evidence type="ECO:0000313" key="1">
    <source>
        <dbReference type="EMBL" id="MBB4102674.1"/>
    </source>
</evidence>
<sequence length="192" mass="20077">MTVLPPLRSAALVLMSQNLATNASQLAEHGPTDAILAAMTESEPKAGVSAQPGQVEAALSESIFSVNHKGVTEMKFDLVKRTGEELGVNIDDYDSAQAYGAALQKVVRELRLQPGGEMALRAIERKLGLDDLGLSLDDAINAASDPNGEAGNKVEKALAAYYGIEEDGAANEEQAPLLVLTDEAGLYGLIAG</sequence>
<dbReference type="AlphaFoldDB" id="A0A7W6K012"/>
<evidence type="ECO:0000313" key="2">
    <source>
        <dbReference type="Proteomes" id="UP000584824"/>
    </source>
</evidence>
<keyword evidence="2" id="KW-1185">Reference proteome</keyword>
<accession>A0A7W6K012</accession>
<dbReference type="EMBL" id="JACIDU010000004">
    <property type="protein sequence ID" value="MBB4102674.1"/>
    <property type="molecule type" value="Genomic_DNA"/>
</dbReference>
<comment type="caution">
    <text evidence="1">The sequence shown here is derived from an EMBL/GenBank/DDBJ whole genome shotgun (WGS) entry which is preliminary data.</text>
</comment>
<gene>
    <name evidence="1" type="ORF">GGQ66_001217</name>
</gene>
<organism evidence="1 2">
    <name type="scientific">Allorhizobium borbori</name>
    <dbReference type="NCBI Taxonomy" id="485907"/>
    <lineage>
        <taxon>Bacteria</taxon>
        <taxon>Pseudomonadati</taxon>
        <taxon>Pseudomonadota</taxon>
        <taxon>Alphaproteobacteria</taxon>
        <taxon>Hyphomicrobiales</taxon>
        <taxon>Rhizobiaceae</taxon>
        <taxon>Rhizobium/Agrobacterium group</taxon>
        <taxon>Allorhizobium</taxon>
    </lineage>
</organism>
<dbReference type="RefSeq" id="WP_183790488.1">
    <property type="nucleotide sequence ID" value="NZ_JACIDU010000004.1"/>
</dbReference>
<reference evidence="1 2" key="1">
    <citation type="submission" date="2020-08" db="EMBL/GenBank/DDBJ databases">
        <title>Genomic Encyclopedia of Type Strains, Phase IV (KMG-IV): sequencing the most valuable type-strain genomes for metagenomic binning, comparative biology and taxonomic classification.</title>
        <authorList>
            <person name="Goeker M."/>
        </authorList>
    </citation>
    <scope>NUCLEOTIDE SEQUENCE [LARGE SCALE GENOMIC DNA]</scope>
    <source>
        <strain evidence="1 2">DSM 26385</strain>
    </source>
</reference>
<protein>
    <submittedName>
        <fullName evidence="1">Uncharacterized protein</fullName>
    </submittedName>
</protein>
<name>A0A7W6K012_9HYPH</name>
<dbReference type="Proteomes" id="UP000584824">
    <property type="component" value="Unassembled WGS sequence"/>
</dbReference>
<proteinExistence type="predicted"/>